<evidence type="ECO:0000313" key="2">
    <source>
        <dbReference type="EnsemblPlants" id="Ma04_p28620.1"/>
    </source>
</evidence>
<dbReference type="Proteomes" id="UP000012960">
    <property type="component" value="Unplaced"/>
</dbReference>
<dbReference type="EMBL" id="HG996469">
    <property type="protein sequence ID" value="CAG1843668.1"/>
    <property type="molecule type" value="Genomic_DNA"/>
</dbReference>
<keyword evidence="3" id="KW-1185">Reference proteome</keyword>
<sequence length="42" mass="4723">MEAKLLLKLTFKGVVAQIDVENSIELVNYSKYAIAQTILLKI</sequence>
<accession>A0A804IUZ9</accession>
<organism evidence="2 3">
    <name type="scientific">Musa acuminata subsp. malaccensis</name>
    <name type="common">Wild banana</name>
    <name type="synonym">Musa malaccensis</name>
    <dbReference type="NCBI Taxonomy" id="214687"/>
    <lineage>
        <taxon>Eukaryota</taxon>
        <taxon>Viridiplantae</taxon>
        <taxon>Streptophyta</taxon>
        <taxon>Embryophyta</taxon>
        <taxon>Tracheophyta</taxon>
        <taxon>Spermatophyta</taxon>
        <taxon>Magnoliopsida</taxon>
        <taxon>Liliopsida</taxon>
        <taxon>Zingiberales</taxon>
        <taxon>Musaceae</taxon>
        <taxon>Musa</taxon>
    </lineage>
</organism>
<gene>
    <name evidence="1" type="ORF">GSMUA_134630.1</name>
</gene>
<reference evidence="1" key="1">
    <citation type="submission" date="2021-03" db="EMBL/GenBank/DDBJ databases">
        <authorList>
            <consortium name="Genoscope - CEA"/>
            <person name="William W."/>
        </authorList>
    </citation>
    <scope>NUCLEOTIDE SEQUENCE</scope>
    <source>
        <strain evidence="1">Doubled-haploid Pahang</strain>
    </source>
</reference>
<proteinExistence type="predicted"/>
<reference evidence="2" key="2">
    <citation type="submission" date="2021-05" db="UniProtKB">
        <authorList>
            <consortium name="EnsemblPlants"/>
        </authorList>
    </citation>
    <scope>IDENTIFICATION</scope>
    <source>
        <strain evidence="2">subsp. malaccensis</strain>
    </source>
</reference>
<protein>
    <submittedName>
        <fullName evidence="1">(wild Malaysian banana) hypothetical protein</fullName>
    </submittedName>
</protein>
<dbReference type="InParanoid" id="A0A804IUZ9"/>
<evidence type="ECO:0000313" key="1">
    <source>
        <dbReference type="EMBL" id="CAG1843668.1"/>
    </source>
</evidence>
<dbReference type="Gramene" id="Ma04_t28620.1">
    <property type="protein sequence ID" value="Ma04_p28620.1"/>
    <property type="gene ID" value="Ma04_g28620"/>
</dbReference>
<dbReference type="AlphaFoldDB" id="A0A804IUZ9"/>
<name>A0A804IUZ9_MUSAM</name>
<evidence type="ECO:0000313" key="3">
    <source>
        <dbReference type="Proteomes" id="UP000012960"/>
    </source>
</evidence>
<dbReference type="EnsemblPlants" id="Ma04_t28620.1">
    <property type="protein sequence ID" value="Ma04_p28620.1"/>
    <property type="gene ID" value="Ma04_g28620"/>
</dbReference>